<feature type="binding site" evidence="4">
    <location>
        <position position="128"/>
    </location>
    <ligand>
        <name>1-deoxy-D-xylulose 5-phosphate</name>
        <dbReference type="ChEBI" id="CHEBI:57792"/>
    </ligand>
</feature>
<evidence type="ECO:0000256" key="3">
    <source>
        <dbReference type="ARBA" id="ARBA00023096"/>
    </source>
</evidence>
<dbReference type="Pfam" id="PF03740">
    <property type="entry name" value="PdxJ"/>
    <property type="match status" value="1"/>
</dbReference>
<feature type="binding site" evidence="4">
    <location>
        <position position="73"/>
    </location>
    <ligand>
        <name>1-deoxy-D-xylulose 5-phosphate</name>
        <dbReference type="ChEBI" id="CHEBI:57792"/>
    </ligand>
</feature>
<protein>
    <recommendedName>
        <fullName evidence="4 5">Pyridoxine 5'-phosphate synthase</fullName>
        <shortName evidence="4">PNP synthase</shortName>
        <ecNumber evidence="4 5">2.6.99.2</ecNumber>
    </recommendedName>
</protein>
<dbReference type="GO" id="GO:0005829">
    <property type="term" value="C:cytosol"/>
    <property type="evidence" value="ECO:0007669"/>
    <property type="project" value="TreeGrafter"/>
</dbReference>
<feature type="site" description="Transition state stabilizer" evidence="4">
    <location>
        <position position="179"/>
    </location>
</feature>
<feature type="binding site" evidence="4">
    <location>
        <position position="78"/>
    </location>
    <ligand>
        <name>1-deoxy-D-xylulose 5-phosphate</name>
        <dbReference type="ChEBI" id="CHEBI:57792"/>
    </ligand>
</feature>
<feature type="binding site" evidence="4">
    <location>
        <position position="46"/>
    </location>
    <ligand>
        <name>3-amino-2-oxopropyl phosphate</name>
        <dbReference type="ChEBI" id="CHEBI:57279"/>
    </ligand>
</feature>
<dbReference type="InterPro" id="IPR036130">
    <property type="entry name" value="Pyridoxine-5'_phos_synth"/>
</dbReference>
<evidence type="ECO:0000256" key="5">
    <source>
        <dbReference type="NCBIfam" id="TIGR00559"/>
    </source>
</evidence>
<keyword evidence="2 4" id="KW-0808">Transferase</keyword>
<organism evidence="7 8">
    <name type="scientific">bacterium (Candidatus Ratteibacteria) CG01_land_8_20_14_3_00_40_19</name>
    <dbReference type="NCBI Taxonomy" id="2014290"/>
    <lineage>
        <taxon>Bacteria</taxon>
        <taxon>Candidatus Ratteibacteria</taxon>
    </lineage>
</organism>
<dbReference type="Gene3D" id="3.20.20.70">
    <property type="entry name" value="Aldolase class I"/>
    <property type="match status" value="1"/>
</dbReference>
<sequence length="268" mass="29632">MNRTCHCESASGGRGNLEIASSLRSSQRLCRLGVNIDHIATLRQSRRGKEPDLVKGALICEKAGADSIVCHLREDRRHIQDNDLFFLKKRIKIPLNLEMAAAEEIVKIALKTRPSRVTLVPEKRAELTTEGGLDVKGNFKHLKKTIARFKKAGISVSLFVDPEISQVKASQEAGAQFVELHTGIYANQKGKGKEEELEKLRKMTEFAISCGLKVDAGHGLNYENVVPVSRVSGIIGLNIGYSIIGYALFIGLEKAVKEMLKLVKEEKE</sequence>
<dbReference type="NCBIfam" id="TIGR00559">
    <property type="entry name" value="pdxJ"/>
    <property type="match status" value="1"/>
</dbReference>
<evidence type="ECO:0000256" key="4">
    <source>
        <dbReference type="HAMAP-Rule" id="MF_00279"/>
    </source>
</evidence>
<reference evidence="8" key="1">
    <citation type="submission" date="2017-09" db="EMBL/GenBank/DDBJ databases">
        <title>Depth-based differentiation of microbial function through sediment-hosted aquifers and enrichment of novel symbionts in the deep terrestrial subsurface.</title>
        <authorList>
            <person name="Probst A.J."/>
            <person name="Ladd B."/>
            <person name="Jarett J.K."/>
            <person name="Geller-Mcgrath D.E."/>
            <person name="Sieber C.M.K."/>
            <person name="Emerson J.B."/>
            <person name="Anantharaman K."/>
            <person name="Thomas B.C."/>
            <person name="Malmstrom R."/>
            <person name="Stieglmeier M."/>
            <person name="Klingl A."/>
            <person name="Woyke T."/>
            <person name="Ryan C.M."/>
            <person name="Banfield J.F."/>
        </authorList>
    </citation>
    <scope>NUCLEOTIDE SEQUENCE [LARGE SCALE GENOMIC DNA]</scope>
</reference>
<dbReference type="GO" id="GO:0033856">
    <property type="term" value="F:pyridoxine 5'-phosphate synthase activity"/>
    <property type="evidence" value="ECO:0007669"/>
    <property type="project" value="UniProtKB-UniRule"/>
</dbReference>
<keyword evidence="6" id="KW-0812">Transmembrane</keyword>
<dbReference type="InterPro" id="IPR004569">
    <property type="entry name" value="PyrdxlP_synth_PdxJ"/>
</dbReference>
<keyword evidence="1 4" id="KW-0963">Cytoplasm</keyword>
<dbReference type="PANTHER" id="PTHR30456:SF0">
    <property type="entry name" value="PYRIDOXINE 5'-PHOSPHATE SYNTHASE"/>
    <property type="match status" value="1"/>
</dbReference>
<dbReference type="NCBIfam" id="NF003625">
    <property type="entry name" value="PRK05265.1-3"/>
    <property type="match status" value="1"/>
</dbReference>
<dbReference type="NCBIfam" id="NF003627">
    <property type="entry name" value="PRK05265.1-5"/>
    <property type="match status" value="1"/>
</dbReference>
<evidence type="ECO:0000256" key="2">
    <source>
        <dbReference type="ARBA" id="ARBA00022679"/>
    </source>
</evidence>
<proteinExistence type="inferred from homology"/>
<keyword evidence="6" id="KW-1133">Transmembrane helix</keyword>
<comment type="subunit">
    <text evidence="4">Homooctamer; tetramer of dimers.</text>
</comment>
<dbReference type="InterPro" id="IPR013785">
    <property type="entry name" value="Aldolase_TIM"/>
</dbReference>
<evidence type="ECO:0000256" key="1">
    <source>
        <dbReference type="ARBA" id="ARBA00022490"/>
    </source>
</evidence>
<dbReference type="Proteomes" id="UP000228886">
    <property type="component" value="Unassembled WGS sequence"/>
</dbReference>
<dbReference type="GO" id="GO:0008615">
    <property type="term" value="P:pyridoxine biosynthetic process"/>
    <property type="evidence" value="ECO:0007669"/>
    <property type="project" value="UniProtKB-UniRule"/>
</dbReference>
<feature type="binding site" evidence="4">
    <location>
        <position position="219"/>
    </location>
    <ligand>
        <name>3-amino-2-oxopropyl phosphate</name>
        <dbReference type="ChEBI" id="CHEBI:57279"/>
    </ligand>
</feature>
<dbReference type="EMBL" id="PETL01000137">
    <property type="protein sequence ID" value="PIV64327.1"/>
    <property type="molecule type" value="Genomic_DNA"/>
</dbReference>
<dbReference type="SUPFAM" id="SSF63892">
    <property type="entry name" value="Pyridoxine 5'-phosphate synthase"/>
    <property type="match status" value="1"/>
</dbReference>
<feature type="active site" description="Proton acceptor" evidence="4">
    <location>
        <position position="71"/>
    </location>
</feature>
<dbReference type="UniPathway" id="UPA00244">
    <property type="reaction ID" value="UER00313"/>
</dbReference>
<keyword evidence="6" id="KW-0472">Membrane</keyword>
<feature type="transmembrane region" description="Helical" evidence="6">
    <location>
        <begin position="231"/>
        <end position="252"/>
    </location>
</feature>
<comment type="similarity">
    <text evidence="4">Belongs to the PNP synthase family.</text>
</comment>
<comment type="catalytic activity">
    <reaction evidence="4">
        <text>3-amino-2-oxopropyl phosphate + 1-deoxy-D-xylulose 5-phosphate = pyridoxine 5'-phosphate + phosphate + 2 H2O + H(+)</text>
        <dbReference type="Rhea" id="RHEA:15265"/>
        <dbReference type="ChEBI" id="CHEBI:15377"/>
        <dbReference type="ChEBI" id="CHEBI:15378"/>
        <dbReference type="ChEBI" id="CHEBI:43474"/>
        <dbReference type="ChEBI" id="CHEBI:57279"/>
        <dbReference type="ChEBI" id="CHEBI:57792"/>
        <dbReference type="ChEBI" id="CHEBI:58589"/>
        <dbReference type="EC" id="2.6.99.2"/>
    </reaction>
</comment>
<comment type="caution">
    <text evidence="7">The sequence shown here is derived from an EMBL/GenBank/DDBJ whole genome shotgun (WGS) entry which is preliminary data.</text>
</comment>
<dbReference type="CDD" id="cd00003">
    <property type="entry name" value="PNPsynthase"/>
    <property type="match status" value="1"/>
</dbReference>
<dbReference type="AlphaFoldDB" id="A0A2M7E9A5"/>
<comment type="function">
    <text evidence="4">Catalyzes the complicated ring closure reaction between the two acyclic compounds 1-deoxy-D-xylulose-5-phosphate (DXP) and 3-amino-2-oxopropyl phosphate (1-amino-acetone-3-phosphate or AAP) to form pyridoxine 5'-phosphate (PNP) and inorganic phosphate.</text>
</comment>
<dbReference type="EC" id="2.6.99.2" evidence="4 5"/>
<dbReference type="PANTHER" id="PTHR30456">
    <property type="entry name" value="PYRIDOXINE 5'-PHOSPHATE SYNTHASE"/>
    <property type="match status" value="1"/>
</dbReference>
<comment type="pathway">
    <text evidence="4">Cofactor biosynthesis; pyridoxine 5'-phosphate biosynthesis; pyridoxine 5'-phosphate from D-erythrose 4-phosphate: step 5/5.</text>
</comment>
<feature type="binding site" evidence="4">
    <location>
        <begin position="240"/>
        <end position="241"/>
    </location>
    <ligand>
        <name>3-amino-2-oxopropyl phosphate</name>
        <dbReference type="ChEBI" id="CHEBI:57279"/>
    </ligand>
</feature>
<feature type="active site" description="Proton donor" evidence="4">
    <location>
        <position position="218"/>
    </location>
</feature>
<keyword evidence="3 4" id="KW-0664">Pyridoxine biosynthesis</keyword>
<evidence type="ECO:0000256" key="6">
    <source>
        <dbReference type="SAM" id="Phobius"/>
    </source>
</evidence>
<feature type="binding site" evidence="4">
    <location>
        <position position="35"/>
    </location>
    <ligand>
        <name>3-amino-2-oxopropyl phosphate</name>
        <dbReference type="ChEBI" id="CHEBI:57279"/>
    </ligand>
</feature>
<accession>A0A2M7E9A5</accession>
<gene>
    <name evidence="4" type="primary">pdxJ</name>
    <name evidence="7" type="ORF">COS11_02750</name>
</gene>
<dbReference type="HAMAP" id="MF_00279">
    <property type="entry name" value="PdxJ"/>
    <property type="match status" value="1"/>
</dbReference>
<evidence type="ECO:0000313" key="7">
    <source>
        <dbReference type="EMBL" id="PIV64327.1"/>
    </source>
</evidence>
<feature type="binding site" evidence="4">
    <location>
        <begin position="37"/>
        <end position="38"/>
    </location>
    <ligand>
        <name>1-deoxy-D-xylulose 5-phosphate</name>
        <dbReference type="ChEBI" id="CHEBI:57792"/>
    </ligand>
</feature>
<evidence type="ECO:0000313" key="8">
    <source>
        <dbReference type="Proteomes" id="UP000228886"/>
    </source>
</evidence>
<name>A0A2M7E9A5_9BACT</name>
<comment type="subcellular location">
    <subcellularLocation>
        <location evidence="4">Cytoplasm</location>
    </subcellularLocation>
</comment>
<feature type="active site" description="Proton acceptor" evidence="4">
    <location>
        <position position="98"/>
    </location>
</feature>